<dbReference type="EMBL" id="AAQH01000016">
    <property type="protein sequence ID" value="EAT11541.1"/>
    <property type="molecule type" value="Genomic_DNA"/>
</dbReference>
<dbReference type="InterPro" id="IPR050963">
    <property type="entry name" value="Sirohydro_Cobaltochel/CbiX"/>
</dbReference>
<comment type="caution">
    <text evidence="3">The sequence shown here is derived from an EMBL/GenBank/DDBJ whole genome shotgun (WGS) entry which is preliminary data.</text>
</comment>
<gene>
    <name evidence="3" type="ORF">RED65_02684</name>
</gene>
<dbReference type="PANTHER" id="PTHR33542">
    <property type="entry name" value="SIROHYDROCHLORIN FERROCHELATASE, CHLOROPLASTIC"/>
    <property type="match status" value="1"/>
</dbReference>
<dbReference type="HOGENOM" id="CLU_065901_2_0_6"/>
<keyword evidence="1" id="KW-0479">Metal-binding</keyword>
<evidence type="ECO:0000313" key="3">
    <source>
        <dbReference type="EMBL" id="EAT11541.1"/>
    </source>
</evidence>
<dbReference type="STRING" id="207949.RED65_02684"/>
<reference evidence="3 4" key="1">
    <citation type="submission" date="2006-03" db="EMBL/GenBank/DDBJ databases">
        <authorList>
            <person name="Pinhassi J."/>
            <person name="Pedros-Alio C."/>
            <person name="Ferriera S."/>
            <person name="Johnson J."/>
            <person name="Kravitz S."/>
            <person name="Halpern A."/>
            <person name="Remington K."/>
            <person name="Beeson K."/>
            <person name="Tran B."/>
            <person name="Rogers Y.-H."/>
            <person name="Friedman R."/>
            <person name="Venter J.C."/>
        </authorList>
    </citation>
    <scope>NUCLEOTIDE SEQUENCE [LARGE SCALE GENOMIC DNA]</scope>
    <source>
        <strain evidence="3 4">RED65</strain>
    </source>
</reference>
<name>Q1N022_9GAMM</name>
<dbReference type="Pfam" id="PF01903">
    <property type="entry name" value="CbiX"/>
    <property type="match status" value="1"/>
</dbReference>
<dbReference type="CDD" id="cd03416">
    <property type="entry name" value="CbiX_SirB_N"/>
    <property type="match status" value="1"/>
</dbReference>
<protein>
    <submittedName>
        <fullName evidence="3">Cobalamin (Vitamin B12) biosynthesis CbiX protein</fullName>
    </submittedName>
</protein>
<dbReference type="Gene3D" id="3.40.50.1400">
    <property type="match status" value="1"/>
</dbReference>
<dbReference type="OrthoDB" id="9797895at2"/>
<evidence type="ECO:0000313" key="4">
    <source>
        <dbReference type="Proteomes" id="UP000004263"/>
    </source>
</evidence>
<dbReference type="SUPFAM" id="SSF53800">
    <property type="entry name" value="Chelatase"/>
    <property type="match status" value="1"/>
</dbReference>
<keyword evidence="2" id="KW-0456">Lyase</keyword>
<accession>Q1N022</accession>
<proteinExistence type="predicted"/>
<dbReference type="AlphaFoldDB" id="Q1N022"/>
<evidence type="ECO:0000256" key="1">
    <source>
        <dbReference type="ARBA" id="ARBA00022723"/>
    </source>
</evidence>
<evidence type="ECO:0000256" key="2">
    <source>
        <dbReference type="ARBA" id="ARBA00023239"/>
    </source>
</evidence>
<sequence>MKALLLIAHGSRKASSNQEVADLAAKLKQKDHGFDLIEHAFLELTDPKVPHTIDSLVNSGASHITLMPYFLAAGMHVTEDLPELLDDAKTQYPNVSFKLLTHLGAAQQMPEWILGFAQDKA</sequence>
<dbReference type="PANTHER" id="PTHR33542:SF3">
    <property type="entry name" value="SIROHYDROCHLORIN FERROCHELATASE, CHLOROPLASTIC"/>
    <property type="match status" value="1"/>
</dbReference>
<dbReference type="InterPro" id="IPR002762">
    <property type="entry name" value="CbiX-like"/>
</dbReference>
<dbReference type="GO" id="GO:0046872">
    <property type="term" value="F:metal ion binding"/>
    <property type="evidence" value="ECO:0007669"/>
    <property type="project" value="UniProtKB-KW"/>
</dbReference>
<keyword evidence="4" id="KW-1185">Reference proteome</keyword>
<dbReference type="Proteomes" id="UP000004263">
    <property type="component" value="Unassembled WGS sequence"/>
</dbReference>
<dbReference type="GO" id="GO:0016829">
    <property type="term" value="F:lyase activity"/>
    <property type="evidence" value="ECO:0007669"/>
    <property type="project" value="UniProtKB-KW"/>
</dbReference>
<organism evidence="3 4">
    <name type="scientific">Bermanella marisrubri</name>
    <dbReference type="NCBI Taxonomy" id="207949"/>
    <lineage>
        <taxon>Bacteria</taxon>
        <taxon>Pseudomonadati</taxon>
        <taxon>Pseudomonadota</taxon>
        <taxon>Gammaproteobacteria</taxon>
        <taxon>Oceanospirillales</taxon>
        <taxon>Oceanospirillaceae</taxon>
        <taxon>Bermanella</taxon>
    </lineage>
</organism>